<feature type="transmembrane region" description="Helical" evidence="1">
    <location>
        <begin position="42"/>
        <end position="60"/>
    </location>
</feature>
<keyword evidence="1" id="KW-1133">Transmembrane helix</keyword>
<sequence>MIIAAIGVVLLVAGLVLVLRPKSAPADAAPSPLARLPKNSGAFIAIAGVLVLALGLLASFTHSSTAKTAHVELAVGNCVTSKDYRTAQLGKIQPTPCDDHTAVYELAAAVKDGGTCPDGKLRDAGYFVLTDGSHSLCFAPNVKVGDCFSLQDTVNQLTPVDCAATGGPGVTVKVDNRFDGITDPAGCVIPQAAMVTTQPPRVVCWKPVQTAS</sequence>
<organism evidence="2 3">
    <name type="scientific">Nocardia terrae</name>
    <dbReference type="NCBI Taxonomy" id="2675851"/>
    <lineage>
        <taxon>Bacteria</taxon>
        <taxon>Bacillati</taxon>
        <taxon>Actinomycetota</taxon>
        <taxon>Actinomycetes</taxon>
        <taxon>Mycobacteriales</taxon>
        <taxon>Nocardiaceae</taxon>
        <taxon>Nocardia</taxon>
    </lineage>
</organism>
<proteinExistence type="predicted"/>
<evidence type="ECO:0000313" key="3">
    <source>
        <dbReference type="Proteomes" id="UP000466794"/>
    </source>
</evidence>
<keyword evidence="1" id="KW-0472">Membrane</keyword>
<comment type="caution">
    <text evidence="2">The sequence shown here is derived from an EMBL/GenBank/DDBJ whole genome shotgun (WGS) entry which is preliminary data.</text>
</comment>
<name>A0A7K1V9W0_9NOCA</name>
<accession>A0A7K1V9W0</accession>
<gene>
    <name evidence="2" type="ORF">GPX89_40125</name>
</gene>
<dbReference type="Proteomes" id="UP000466794">
    <property type="component" value="Unassembled WGS sequence"/>
</dbReference>
<dbReference type="EMBL" id="WRPP01000013">
    <property type="protein sequence ID" value="MVU83433.1"/>
    <property type="molecule type" value="Genomic_DNA"/>
</dbReference>
<evidence type="ECO:0008006" key="4">
    <source>
        <dbReference type="Google" id="ProtNLM"/>
    </source>
</evidence>
<evidence type="ECO:0000313" key="2">
    <source>
        <dbReference type="EMBL" id="MVU83433.1"/>
    </source>
</evidence>
<evidence type="ECO:0000256" key="1">
    <source>
        <dbReference type="SAM" id="Phobius"/>
    </source>
</evidence>
<protein>
    <recommendedName>
        <fullName evidence="4">LppU protein</fullName>
    </recommendedName>
</protein>
<reference evidence="2 3" key="1">
    <citation type="submission" date="2019-12" db="EMBL/GenBank/DDBJ databases">
        <title>Nocardia sp. nov. ET3-3 isolated from soil.</title>
        <authorList>
            <person name="Kanchanasin P."/>
            <person name="Tanasupawat S."/>
            <person name="Yuki M."/>
            <person name="Kudo T."/>
        </authorList>
    </citation>
    <scope>NUCLEOTIDE SEQUENCE [LARGE SCALE GENOMIC DNA]</scope>
    <source>
        <strain evidence="2 3">ET3-3</strain>
    </source>
</reference>
<dbReference type="AlphaFoldDB" id="A0A7K1V9W0"/>
<keyword evidence="3" id="KW-1185">Reference proteome</keyword>
<keyword evidence="1" id="KW-0812">Transmembrane</keyword>
<dbReference type="RefSeq" id="WP_157393016.1">
    <property type="nucleotide sequence ID" value="NZ_WRPP01000013.1"/>
</dbReference>